<dbReference type="Proteomes" id="UP001551582">
    <property type="component" value="Unassembled WGS sequence"/>
</dbReference>
<organism evidence="1 2">
    <name type="scientific">Streptomyces griseoloalbus</name>
    <dbReference type="NCBI Taxonomy" id="67303"/>
    <lineage>
        <taxon>Bacteria</taxon>
        <taxon>Bacillati</taxon>
        <taxon>Actinomycetota</taxon>
        <taxon>Actinomycetes</taxon>
        <taxon>Kitasatosporales</taxon>
        <taxon>Streptomycetaceae</taxon>
        <taxon>Streptomyces</taxon>
    </lineage>
</organism>
<reference evidence="1 2" key="1">
    <citation type="submission" date="2024-06" db="EMBL/GenBank/DDBJ databases">
        <title>The Natural Products Discovery Center: Release of the First 8490 Sequenced Strains for Exploring Actinobacteria Biosynthetic Diversity.</title>
        <authorList>
            <person name="Kalkreuter E."/>
            <person name="Kautsar S.A."/>
            <person name="Yang D."/>
            <person name="Bader C.D."/>
            <person name="Teijaro C.N."/>
            <person name="Fluegel L."/>
            <person name="Davis C.M."/>
            <person name="Simpson J.R."/>
            <person name="Lauterbach L."/>
            <person name="Steele A.D."/>
            <person name="Gui C."/>
            <person name="Meng S."/>
            <person name="Li G."/>
            <person name="Viehrig K."/>
            <person name="Ye F."/>
            <person name="Su P."/>
            <person name="Kiefer A.F."/>
            <person name="Nichols A."/>
            <person name="Cepeda A.J."/>
            <person name="Yan W."/>
            <person name="Fan B."/>
            <person name="Jiang Y."/>
            <person name="Adhikari A."/>
            <person name="Zheng C.-J."/>
            <person name="Schuster L."/>
            <person name="Cowan T.M."/>
            <person name="Smanski M.J."/>
            <person name="Chevrette M.G."/>
            <person name="De Carvalho L.P.S."/>
            <person name="Shen B."/>
        </authorList>
    </citation>
    <scope>NUCLEOTIDE SEQUENCE [LARGE SCALE GENOMIC DNA]</scope>
    <source>
        <strain evidence="1 2">NPDC048274</strain>
    </source>
</reference>
<dbReference type="RefSeq" id="WP_359987412.1">
    <property type="nucleotide sequence ID" value="NZ_JBEZLS010000026.1"/>
</dbReference>
<evidence type="ECO:0000313" key="2">
    <source>
        <dbReference type="Proteomes" id="UP001551582"/>
    </source>
</evidence>
<gene>
    <name evidence="1" type="ORF">AB0D65_29675</name>
</gene>
<evidence type="ECO:0000313" key="1">
    <source>
        <dbReference type="EMBL" id="MEU9355055.1"/>
    </source>
</evidence>
<proteinExistence type="predicted"/>
<accession>A0ABV3ED38</accession>
<keyword evidence="2" id="KW-1185">Reference proteome</keyword>
<sequence length="214" mass="23590">MTASKPRRTMLPPNLTRNLYETRRLLAADEGRELPPWFALTEEQRRVAEMDVDVFRRAILRAEEEQDLVASVTALPDTAPPLADTAAENCPCPGCVFEAALLGLLKWAQQRNEGPQAPVDSPNAFPFNFSEVTQTGPGKPATPKEIARAREAAKKSLAQWVAAGKPLVQSFRSTVPGEVVWTFGLSPNLSAADLRDVLESELGLERLRFFPPRV</sequence>
<comment type="caution">
    <text evidence="1">The sequence shown here is derived from an EMBL/GenBank/DDBJ whole genome shotgun (WGS) entry which is preliminary data.</text>
</comment>
<protein>
    <submittedName>
        <fullName evidence="1">Uncharacterized protein</fullName>
    </submittedName>
</protein>
<dbReference type="EMBL" id="JBEZLS010000026">
    <property type="protein sequence ID" value="MEU9355055.1"/>
    <property type="molecule type" value="Genomic_DNA"/>
</dbReference>
<name>A0ABV3ED38_9ACTN</name>